<sequence length="294" mass="33471">MLVTIVLRITGFHHRQYILNLQITHIHGIQLMGMAEWLQRRITKTTKRLVDAQPKLEACGHSSSFLHQQFAEQRIYQSKPITRQLKNSGIKAIEKIVALRESASAMKVAIASLESELMKYVLTDSIAVSSARFDILTSIEAKTRVLTRLQKDIDIATNHINLHDKHISVLSFESESSSSQTLNVPIVASKRYVHIYATLPTIILIIEMITDQKTRSHIEDAMHRREPTITGLAKKYNSMLKQMVQLRYKYYFSHTLQTFQSLSAVFHNLPDPSPRMLAHKPISPAPDAQATHTI</sequence>
<reference evidence="1" key="1">
    <citation type="journal article" date="2020" name="Nat. Commun.">
        <title>Large-scale genome sequencing of mycorrhizal fungi provides insights into the early evolution of symbiotic traits.</title>
        <authorList>
            <person name="Miyauchi S."/>
            <person name="Kiss E."/>
            <person name="Kuo A."/>
            <person name="Drula E."/>
            <person name="Kohler A."/>
            <person name="Sanchez-Garcia M."/>
            <person name="Morin E."/>
            <person name="Andreopoulos B."/>
            <person name="Barry K.W."/>
            <person name="Bonito G."/>
            <person name="Buee M."/>
            <person name="Carver A."/>
            <person name="Chen C."/>
            <person name="Cichocki N."/>
            <person name="Clum A."/>
            <person name="Culley D."/>
            <person name="Crous P.W."/>
            <person name="Fauchery L."/>
            <person name="Girlanda M."/>
            <person name="Hayes R.D."/>
            <person name="Keri Z."/>
            <person name="LaButti K."/>
            <person name="Lipzen A."/>
            <person name="Lombard V."/>
            <person name="Magnuson J."/>
            <person name="Maillard F."/>
            <person name="Murat C."/>
            <person name="Nolan M."/>
            <person name="Ohm R.A."/>
            <person name="Pangilinan J."/>
            <person name="Pereira M.F."/>
            <person name="Perotto S."/>
            <person name="Peter M."/>
            <person name="Pfister S."/>
            <person name="Riley R."/>
            <person name="Sitrit Y."/>
            <person name="Stielow J.B."/>
            <person name="Szollosi G."/>
            <person name="Zifcakova L."/>
            <person name="Stursova M."/>
            <person name="Spatafora J.W."/>
            <person name="Tedersoo L."/>
            <person name="Vaario L.M."/>
            <person name="Yamada A."/>
            <person name="Yan M."/>
            <person name="Wang P."/>
            <person name="Xu J."/>
            <person name="Bruns T."/>
            <person name="Baldrian P."/>
            <person name="Vilgalys R."/>
            <person name="Dunand C."/>
            <person name="Henrissat B."/>
            <person name="Grigoriev I.V."/>
            <person name="Hibbett D."/>
            <person name="Nagy L.G."/>
            <person name="Martin F.M."/>
        </authorList>
    </citation>
    <scope>NUCLEOTIDE SEQUENCE</scope>
    <source>
        <strain evidence="1">UP504</strain>
    </source>
</reference>
<protein>
    <submittedName>
        <fullName evidence="1">Uncharacterized protein</fullName>
    </submittedName>
</protein>
<comment type="caution">
    <text evidence="1">The sequence shown here is derived from an EMBL/GenBank/DDBJ whole genome shotgun (WGS) entry which is preliminary data.</text>
</comment>
<name>A0A9P6ASF0_9AGAM</name>
<evidence type="ECO:0000313" key="2">
    <source>
        <dbReference type="Proteomes" id="UP000886523"/>
    </source>
</evidence>
<evidence type="ECO:0000313" key="1">
    <source>
        <dbReference type="EMBL" id="KAF9510600.1"/>
    </source>
</evidence>
<dbReference type="Proteomes" id="UP000886523">
    <property type="component" value="Unassembled WGS sequence"/>
</dbReference>
<dbReference type="AlphaFoldDB" id="A0A9P6ASF0"/>
<dbReference type="EMBL" id="MU129013">
    <property type="protein sequence ID" value="KAF9510600.1"/>
    <property type="molecule type" value="Genomic_DNA"/>
</dbReference>
<keyword evidence="2" id="KW-1185">Reference proteome</keyword>
<proteinExistence type="predicted"/>
<organism evidence="1 2">
    <name type="scientific">Hydnum rufescens UP504</name>
    <dbReference type="NCBI Taxonomy" id="1448309"/>
    <lineage>
        <taxon>Eukaryota</taxon>
        <taxon>Fungi</taxon>
        <taxon>Dikarya</taxon>
        <taxon>Basidiomycota</taxon>
        <taxon>Agaricomycotina</taxon>
        <taxon>Agaricomycetes</taxon>
        <taxon>Cantharellales</taxon>
        <taxon>Hydnaceae</taxon>
        <taxon>Hydnum</taxon>
    </lineage>
</organism>
<accession>A0A9P6ASF0</accession>
<gene>
    <name evidence="1" type="ORF">BS47DRAFT_1395808</name>
</gene>